<proteinExistence type="inferred from homology"/>
<accession>A0ABV2WE33</accession>
<feature type="domain" description="UspA" evidence="2">
    <location>
        <begin position="152"/>
        <end position="288"/>
    </location>
</feature>
<dbReference type="Gene3D" id="3.40.50.620">
    <property type="entry name" value="HUPs"/>
    <property type="match status" value="2"/>
</dbReference>
<dbReference type="InterPro" id="IPR006015">
    <property type="entry name" value="Universal_stress_UspA"/>
</dbReference>
<reference evidence="3 4" key="1">
    <citation type="submission" date="2024-06" db="EMBL/GenBank/DDBJ databases">
        <title>The Natural Products Discovery Center: Release of the First 8490 Sequenced Strains for Exploring Actinobacteria Biosynthetic Diversity.</title>
        <authorList>
            <person name="Kalkreuter E."/>
            <person name="Kautsar S.A."/>
            <person name="Yang D."/>
            <person name="Bader C.D."/>
            <person name="Teijaro C.N."/>
            <person name="Fluegel L."/>
            <person name="Davis C.M."/>
            <person name="Simpson J.R."/>
            <person name="Lauterbach L."/>
            <person name="Steele A.D."/>
            <person name="Gui C."/>
            <person name="Meng S."/>
            <person name="Li G."/>
            <person name="Viehrig K."/>
            <person name="Ye F."/>
            <person name="Su P."/>
            <person name="Kiefer A.F."/>
            <person name="Nichols A."/>
            <person name="Cepeda A.J."/>
            <person name="Yan W."/>
            <person name="Fan B."/>
            <person name="Jiang Y."/>
            <person name="Adhikari A."/>
            <person name="Zheng C.-J."/>
            <person name="Schuster L."/>
            <person name="Cowan T.M."/>
            <person name="Smanski M.J."/>
            <person name="Chevrette M.G."/>
            <person name="De Carvalho L.P.S."/>
            <person name="Shen B."/>
        </authorList>
    </citation>
    <scope>NUCLEOTIDE SEQUENCE [LARGE SCALE GENOMIC DNA]</scope>
    <source>
        <strain evidence="3 4">NPDC006337</strain>
    </source>
</reference>
<dbReference type="SUPFAM" id="SSF52402">
    <property type="entry name" value="Adenine nucleotide alpha hydrolases-like"/>
    <property type="match status" value="2"/>
</dbReference>
<keyword evidence="4" id="KW-1185">Reference proteome</keyword>
<dbReference type="PRINTS" id="PR01438">
    <property type="entry name" value="UNVRSLSTRESS"/>
</dbReference>
<name>A0ABV2WE33_9ACTN</name>
<dbReference type="RefSeq" id="WP_359657892.1">
    <property type="nucleotide sequence ID" value="NZ_JBEXZP010000245.1"/>
</dbReference>
<protein>
    <submittedName>
        <fullName evidence="3">Universal stress protein</fullName>
    </submittedName>
</protein>
<evidence type="ECO:0000313" key="4">
    <source>
        <dbReference type="Proteomes" id="UP001550378"/>
    </source>
</evidence>
<gene>
    <name evidence="3" type="ORF">ABZ508_30045</name>
</gene>
<evidence type="ECO:0000256" key="1">
    <source>
        <dbReference type="ARBA" id="ARBA00008791"/>
    </source>
</evidence>
<dbReference type="Pfam" id="PF00582">
    <property type="entry name" value="Usp"/>
    <property type="match status" value="2"/>
</dbReference>
<comment type="similarity">
    <text evidence="1">Belongs to the universal stress protein A family.</text>
</comment>
<feature type="domain" description="UspA" evidence="2">
    <location>
        <begin position="1"/>
        <end position="135"/>
    </location>
</feature>
<evidence type="ECO:0000259" key="2">
    <source>
        <dbReference type="Pfam" id="PF00582"/>
    </source>
</evidence>
<dbReference type="Proteomes" id="UP001550378">
    <property type="component" value="Unassembled WGS sequence"/>
</dbReference>
<dbReference type="InterPro" id="IPR006016">
    <property type="entry name" value="UspA"/>
</dbReference>
<dbReference type="PANTHER" id="PTHR46268">
    <property type="entry name" value="STRESS RESPONSE PROTEIN NHAX"/>
    <property type="match status" value="1"/>
</dbReference>
<dbReference type="PANTHER" id="PTHR46268:SF6">
    <property type="entry name" value="UNIVERSAL STRESS PROTEIN UP12"/>
    <property type="match status" value="1"/>
</dbReference>
<sequence length="290" mass="30547">MSRTVTVGVDGSPESLTAAEWAADEAVSRDRLLRLVHVWSNDADVVTPTDPETRRRRAERLLHTAATHVRRGHPDVRMETSQFSGDPVERLTAAGEKADLLVLGSRGLGGMAGFIAGSVALAVLARVRHPVVLVRAPRAEAAERPRTAGGDIVVGLDLPRVGDDALGFAFGCADRYGCAVRVVHSWTLPPVYGPDTAGVLPALLDEVGAERQKELEAALAPWTGKYPSVAVGSQCRPGRAAQDLVEAAAGARLVVVGLRHRGSRLGAHVGPVVHSVLHHTAAPVAVVPHD</sequence>
<organism evidence="3 4">
    <name type="scientific">Streptomyces lavendulocolor</name>
    <dbReference type="NCBI Taxonomy" id="67316"/>
    <lineage>
        <taxon>Bacteria</taxon>
        <taxon>Bacillati</taxon>
        <taxon>Actinomycetota</taxon>
        <taxon>Actinomycetes</taxon>
        <taxon>Kitasatosporales</taxon>
        <taxon>Streptomycetaceae</taxon>
        <taxon>Streptomyces</taxon>
    </lineage>
</organism>
<dbReference type="EMBL" id="JBEXZR010000038">
    <property type="protein sequence ID" value="MEU0711610.1"/>
    <property type="molecule type" value="Genomic_DNA"/>
</dbReference>
<evidence type="ECO:0000313" key="3">
    <source>
        <dbReference type="EMBL" id="MEU0711610.1"/>
    </source>
</evidence>
<dbReference type="InterPro" id="IPR014729">
    <property type="entry name" value="Rossmann-like_a/b/a_fold"/>
</dbReference>
<comment type="caution">
    <text evidence="3">The sequence shown here is derived from an EMBL/GenBank/DDBJ whole genome shotgun (WGS) entry which is preliminary data.</text>
</comment>